<dbReference type="Proteomes" id="UP000494165">
    <property type="component" value="Unassembled WGS sequence"/>
</dbReference>
<keyword evidence="3" id="KW-1185">Reference proteome</keyword>
<comment type="caution">
    <text evidence="2">The sequence shown here is derived from an EMBL/GenBank/DDBJ whole genome shotgun (WGS) entry which is preliminary data.</text>
</comment>
<evidence type="ECO:0000256" key="1">
    <source>
        <dbReference type="SAM" id="MobiDB-lite"/>
    </source>
</evidence>
<feature type="region of interest" description="Disordered" evidence="1">
    <location>
        <begin position="16"/>
        <end position="82"/>
    </location>
</feature>
<proteinExistence type="predicted"/>
<accession>A0A8S1BSR7</accession>
<dbReference type="AlphaFoldDB" id="A0A8S1BSR7"/>
<gene>
    <name evidence="2" type="ORF">CLODIP_2_CD01814</name>
</gene>
<dbReference type="EMBL" id="CADEPI010000007">
    <property type="protein sequence ID" value="CAB3361948.1"/>
    <property type="molecule type" value="Genomic_DNA"/>
</dbReference>
<sequence length="82" mass="9211">MLWFWFSLGQPSFKHLGVHEKDVDKNQTETSEKHPKPSDSEKFESGDKKAKENTAESSESDKPIDVQASEMGKTGDVLCPDQ</sequence>
<protein>
    <submittedName>
        <fullName evidence="2">Uncharacterized protein</fullName>
    </submittedName>
</protein>
<name>A0A8S1BSR7_9INSE</name>
<evidence type="ECO:0000313" key="3">
    <source>
        <dbReference type="Proteomes" id="UP000494165"/>
    </source>
</evidence>
<organism evidence="2 3">
    <name type="scientific">Cloeon dipterum</name>
    <dbReference type="NCBI Taxonomy" id="197152"/>
    <lineage>
        <taxon>Eukaryota</taxon>
        <taxon>Metazoa</taxon>
        <taxon>Ecdysozoa</taxon>
        <taxon>Arthropoda</taxon>
        <taxon>Hexapoda</taxon>
        <taxon>Insecta</taxon>
        <taxon>Pterygota</taxon>
        <taxon>Palaeoptera</taxon>
        <taxon>Ephemeroptera</taxon>
        <taxon>Pisciforma</taxon>
        <taxon>Baetidae</taxon>
        <taxon>Cloeon</taxon>
    </lineage>
</organism>
<feature type="compositionally biased region" description="Basic and acidic residues" evidence="1">
    <location>
        <begin position="17"/>
        <end position="64"/>
    </location>
</feature>
<reference evidence="2 3" key="1">
    <citation type="submission" date="2020-04" db="EMBL/GenBank/DDBJ databases">
        <authorList>
            <person name="Alioto T."/>
            <person name="Alioto T."/>
            <person name="Gomez Garrido J."/>
        </authorList>
    </citation>
    <scope>NUCLEOTIDE SEQUENCE [LARGE SCALE GENOMIC DNA]</scope>
</reference>
<evidence type="ECO:0000313" key="2">
    <source>
        <dbReference type="EMBL" id="CAB3361948.1"/>
    </source>
</evidence>